<evidence type="ECO:0000313" key="2">
    <source>
        <dbReference type="EMBL" id="MQT89626.1"/>
    </source>
</evidence>
<evidence type="ECO:0000313" key="6">
    <source>
        <dbReference type="Proteomes" id="UP000489190"/>
    </source>
</evidence>
<dbReference type="RefSeq" id="WP_153328249.1">
    <property type="nucleotide sequence ID" value="NZ_JBQQJQ010000043.1"/>
</dbReference>
<dbReference type="AlphaFoldDB" id="A0A7X1WUW1"/>
<organism evidence="1 4">
    <name type="scientific">Pseudomonas helleri</name>
    <dbReference type="NCBI Taxonomy" id="1608996"/>
    <lineage>
        <taxon>Bacteria</taxon>
        <taxon>Pseudomonadati</taxon>
        <taxon>Pseudomonadota</taxon>
        <taxon>Gammaproteobacteria</taxon>
        <taxon>Pseudomonadales</taxon>
        <taxon>Pseudomonadaceae</taxon>
        <taxon>Pseudomonas</taxon>
    </lineage>
</organism>
<dbReference type="Proteomes" id="UP000489190">
    <property type="component" value="Unassembled WGS sequence"/>
</dbReference>
<dbReference type="Proteomes" id="UP000470186">
    <property type="component" value="Unassembled WGS sequence"/>
</dbReference>
<accession>A0A7X1WUW1</accession>
<dbReference type="EMBL" id="WIVX01000117">
    <property type="protein sequence ID" value="MQU33588.1"/>
    <property type="molecule type" value="Genomic_DNA"/>
</dbReference>
<evidence type="ECO:0000313" key="3">
    <source>
        <dbReference type="EMBL" id="MQU33588.1"/>
    </source>
</evidence>
<gene>
    <name evidence="3" type="ORF">GHO30_19755</name>
    <name evidence="1" type="ORF">GHO37_11645</name>
    <name evidence="2" type="ORF">GHO39_10835</name>
</gene>
<comment type="caution">
    <text evidence="1">The sequence shown here is derived from an EMBL/GenBank/DDBJ whole genome shotgun (WGS) entry which is preliminary data.</text>
</comment>
<sequence length="82" mass="9621">MPRDLPPFRPVTLAELRAIWSQHSHPDVQRLTLEVVRYRNVIAQIDQLYKITHQAWRDTQGGNLMALHLLQKILASERERLA</sequence>
<reference evidence="4 5" key="1">
    <citation type="submission" date="2019-10" db="EMBL/GenBank/DDBJ databases">
        <title>Evaluation of single-gene subtyping targets for Pseudomonas.</title>
        <authorList>
            <person name="Reichler S.J."/>
            <person name="Orsi R.H."/>
            <person name="Wiedmann M."/>
            <person name="Martin N.H."/>
            <person name="Murphy S.I."/>
        </authorList>
    </citation>
    <scope>NUCLEOTIDE SEQUENCE [LARGE SCALE GENOMIC DNA]</scope>
    <source>
        <strain evidence="3 5">FSL R10-2107</strain>
        <strain evidence="1 4">FSL R10-2932</strain>
        <strain evidence="2 6">FSL R10-3254</strain>
    </source>
</reference>
<dbReference type="EMBL" id="WIWF01000036">
    <property type="protein sequence ID" value="MQT74953.1"/>
    <property type="molecule type" value="Genomic_DNA"/>
</dbReference>
<keyword evidence="5" id="KW-1185">Reference proteome</keyword>
<evidence type="ECO:0000313" key="4">
    <source>
        <dbReference type="Proteomes" id="UP000447574"/>
    </source>
</evidence>
<evidence type="ECO:0000313" key="5">
    <source>
        <dbReference type="Proteomes" id="UP000470186"/>
    </source>
</evidence>
<name>A0A7X1WUW1_9PSED</name>
<dbReference type="Proteomes" id="UP000447574">
    <property type="component" value="Unassembled WGS sequence"/>
</dbReference>
<proteinExistence type="predicted"/>
<evidence type="ECO:0000313" key="1">
    <source>
        <dbReference type="EMBL" id="MQT74953.1"/>
    </source>
</evidence>
<protein>
    <submittedName>
        <fullName evidence="1">Uncharacterized protein</fullName>
    </submittedName>
</protein>
<dbReference type="EMBL" id="WIWI01000025">
    <property type="protein sequence ID" value="MQT89626.1"/>
    <property type="molecule type" value="Genomic_DNA"/>
</dbReference>